<evidence type="ECO:0000313" key="5">
    <source>
        <dbReference type="Proteomes" id="UP000323000"/>
    </source>
</evidence>
<dbReference type="PROSITE" id="PS50174">
    <property type="entry name" value="G_PATCH"/>
    <property type="match status" value="1"/>
</dbReference>
<sequence>MGYKGGGLGKNEQGIVTPIKAKIRPKNMGMGFNDFKGTSPPEEFSGLKNLEEKKSVGQEKLWKQTRARNKEEEYITVEELLEKMQEQDEKVREFDVSMPELQHNVRLIVDLAELDIQKIDKDLRNEKETTLSLLKEKEKLEKMAEEQNQQLDSMEKIADVLGQVETESSFGTITLDSLANCFSDLQRRYGDDYKLYNLLCIACSFALPLFKRAFQGWDPLRNPSHKLDEMSVWKDLSDIWDVSTLYTQLVSEIVLPTVRIFGINTWDVRDPEPMLRFLESWDKLMPPSVLHTILDTIVMPKLSSAVDSWDPRRETVPIHLWVHPWLPILGQKSKSLCHSICIKLSNVLDGRHPSGRIAHTILSPWKIVFSSENWEQLMCRYIVPKLQAADGLKVIIMEQRPLEAHQQKAAAAAVEARKEGAAKLTLKEVIEAYAQQNELLFKPKPGRMHNGQQVYGFDNISIYVDSQNQMVYAKKEEGWIPVTLDTLLKMHNNSLARGY</sequence>
<name>A0A5C7INI2_9ROSI</name>
<evidence type="ECO:0000313" key="4">
    <source>
        <dbReference type="EMBL" id="TXG70668.1"/>
    </source>
</evidence>
<dbReference type="EMBL" id="VAHF01000002">
    <property type="protein sequence ID" value="TXG70668.1"/>
    <property type="molecule type" value="Genomic_DNA"/>
</dbReference>
<dbReference type="InterPro" id="IPR022783">
    <property type="entry name" value="GCFC_dom"/>
</dbReference>
<feature type="coiled-coil region" evidence="2">
    <location>
        <begin position="67"/>
        <end position="157"/>
    </location>
</feature>
<dbReference type="GO" id="GO:0071008">
    <property type="term" value="C:U2-type post-mRNA release spliceosomal complex"/>
    <property type="evidence" value="ECO:0007669"/>
    <property type="project" value="TreeGrafter"/>
</dbReference>
<dbReference type="Pfam" id="PF07842">
    <property type="entry name" value="GCFC"/>
    <property type="match status" value="1"/>
</dbReference>
<keyword evidence="5" id="KW-1185">Reference proteome</keyword>
<evidence type="ECO:0000259" key="3">
    <source>
        <dbReference type="PROSITE" id="PS50174"/>
    </source>
</evidence>
<dbReference type="GO" id="GO:0003676">
    <property type="term" value="F:nucleic acid binding"/>
    <property type="evidence" value="ECO:0007669"/>
    <property type="project" value="InterPro"/>
</dbReference>
<proteinExistence type="inferred from homology"/>
<evidence type="ECO:0000256" key="2">
    <source>
        <dbReference type="SAM" id="Coils"/>
    </source>
</evidence>
<comment type="similarity">
    <text evidence="1">Belongs to the TFP11/STIP family.</text>
</comment>
<dbReference type="Proteomes" id="UP000323000">
    <property type="component" value="Chromosome 2"/>
</dbReference>
<organism evidence="4 5">
    <name type="scientific">Acer yangbiense</name>
    <dbReference type="NCBI Taxonomy" id="1000413"/>
    <lineage>
        <taxon>Eukaryota</taxon>
        <taxon>Viridiplantae</taxon>
        <taxon>Streptophyta</taxon>
        <taxon>Embryophyta</taxon>
        <taxon>Tracheophyta</taxon>
        <taxon>Spermatophyta</taxon>
        <taxon>Magnoliopsida</taxon>
        <taxon>eudicotyledons</taxon>
        <taxon>Gunneridae</taxon>
        <taxon>Pentapetalae</taxon>
        <taxon>rosids</taxon>
        <taxon>malvids</taxon>
        <taxon>Sapindales</taxon>
        <taxon>Sapindaceae</taxon>
        <taxon>Hippocastanoideae</taxon>
        <taxon>Acereae</taxon>
        <taxon>Acer</taxon>
    </lineage>
</organism>
<reference evidence="5" key="1">
    <citation type="journal article" date="2019" name="Gigascience">
        <title>De novo genome assembly of the endangered Acer yangbiense, a plant species with extremely small populations endemic to Yunnan Province, China.</title>
        <authorList>
            <person name="Yang J."/>
            <person name="Wariss H.M."/>
            <person name="Tao L."/>
            <person name="Zhang R."/>
            <person name="Yun Q."/>
            <person name="Hollingsworth P."/>
            <person name="Dao Z."/>
            <person name="Luo G."/>
            <person name="Guo H."/>
            <person name="Ma Y."/>
            <person name="Sun W."/>
        </authorList>
    </citation>
    <scope>NUCLEOTIDE SEQUENCE [LARGE SCALE GENOMIC DNA]</scope>
    <source>
        <strain evidence="5">cv. Malutang</strain>
    </source>
</reference>
<dbReference type="GO" id="GO:0000390">
    <property type="term" value="P:spliceosomal complex disassembly"/>
    <property type="evidence" value="ECO:0007669"/>
    <property type="project" value="InterPro"/>
</dbReference>
<dbReference type="PANTHER" id="PTHR23329:SF1">
    <property type="entry name" value="TUFTELIN-INTERACTING PROTEIN 11"/>
    <property type="match status" value="1"/>
</dbReference>
<dbReference type="InterPro" id="IPR000467">
    <property type="entry name" value="G_patch_dom"/>
</dbReference>
<dbReference type="OrthoDB" id="4822at2759"/>
<dbReference type="InterPro" id="IPR045211">
    <property type="entry name" value="TFP11/STIP/Ntr1"/>
</dbReference>
<dbReference type="SMART" id="SM00443">
    <property type="entry name" value="G_patch"/>
    <property type="match status" value="1"/>
</dbReference>
<evidence type="ECO:0000256" key="1">
    <source>
        <dbReference type="ARBA" id="ARBA00010900"/>
    </source>
</evidence>
<dbReference type="Pfam" id="PF01585">
    <property type="entry name" value="G-patch"/>
    <property type="match status" value="1"/>
</dbReference>
<protein>
    <recommendedName>
        <fullName evidence="3">G-patch domain-containing protein</fullName>
    </recommendedName>
</protein>
<comment type="caution">
    <text evidence="4">The sequence shown here is derived from an EMBL/GenBank/DDBJ whole genome shotgun (WGS) entry which is preliminary data.</text>
</comment>
<feature type="domain" description="G-patch" evidence="3">
    <location>
        <begin position="1"/>
        <end position="35"/>
    </location>
</feature>
<dbReference type="AlphaFoldDB" id="A0A5C7INI2"/>
<keyword evidence="2" id="KW-0175">Coiled coil</keyword>
<dbReference type="PANTHER" id="PTHR23329">
    <property type="entry name" value="TUFTELIN-INTERACTING PROTEIN 11-RELATED"/>
    <property type="match status" value="1"/>
</dbReference>
<accession>A0A5C7INI2</accession>
<gene>
    <name evidence="4" type="ORF">EZV62_005603</name>
</gene>